<dbReference type="GO" id="GO:0008146">
    <property type="term" value="F:sulfotransferase activity"/>
    <property type="evidence" value="ECO:0007669"/>
    <property type="project" value="InterPro"/>
</dbReference>
<organism evidence="2 3">
    <name type="scientific">Chlorella ohadii</name>
    <dbReference type="NCBI Taxonomy" id="2649997"/>
    <lineage>
        <taxon>Eukaryota</taxon>
        <taxon>Viridiplantae</taxon>
        <taxon>Chlorophyta</taxon>
        <taxon>core chlorophytes</taxon>
        <taxon>Trebouxiophyceae</taxon>
        <taxon>Chlorellales</taxon>
        <taxon>Chlorellaceae</taxon>
        <taxon>Chlorella clade</taxon>
        <taxon>Chlorella</taxon>
    </lineage>
</organism>
<sequence length="390" mass="43251">MLAVILRLAALLQPSSGVNAAGGGLLRGTVSAVRLQWYTLRGTQATQPPALHGRVQKAGPISMMRFHPRLHKPCQADWQKWVNTAAMRGNLTQADLAAQQRPPCMSCQVFVNHKYKTIYLRNAKVASSTVWYYFGGGCGDEAQGCLHVWSHPPMQTTPEGAARPAFKPLDQLSEAEVAAVWKDYFVFTVTRDPLSRAVSQYYFLLHSNLAGPPGCREAAEELSWDRFCDSPLVMANFCVRHPACCHNMDTSAVEYKLLHIAPQMPCITTPDGRLAVDFVLRQDHLDEDLQQLMLHLNSRPGVPKLDLHLPIQSVHKQQRCPSGRSLLAPRHSVGPYELVGTQQMVMFAKEQFCTVDEYFAGQYAHCKAGIASYFADDLRLLYGASNSGGL</sequence>
<dbReference type="Gene3D" id="3.40.50.300">
    <property type="entry name" value="P-loop containing nucleotide triphosphate hydrolases"/>
    <property type="match status" value="1"/>
</dbReference>
<proteinExistence type="predicted"/>
<dbReference type="Proteomes" id="UP001205105">
    <property type="component" value="Unassembled WGS sequence"/>
</dbReference>
<evidence type="ECO:0000313" key="2">
    <source>
        <dbReference type="EMBL" id="KAI7846346.1"/>
    </source>
</evidence>
<evidence type="ECO:0008006" key="4">
    <source>
        <dbReference type="Google" id="ProtNLM"/>
    </source>
</evidence>
<feature type="chain" id="PRO_5041922555" description="Sulfotransferase" evidence="1">
    <location>
        <begin position="18"/>
        <end position="390"/>
    </location>
</feature>
<dbReference type="InterPro" id="IPR027417">
    <property type="entry name" value="P-loop_NTPase"/>
</dbReference>
<protein>
    <recommendedName>
        <fullName evidence="4">Sulfotransferase</fullName>
    </recommendedName>
</protein>
<dbReference type="GO" id="GO:0016020">
    <property type="term" value="C:membrane"/>
    <property type="evidence" value="ECO:0007669"/>
    <property type="project" value="InterPro"/>
</dbReference>
<dbReference type="InterPro" id="IPR005331">
    <property type="entry name" value="Sulfotransferase"/>
</dbReference>
<reference evidence="2" key="1">
    <citation type="submission" date="2020-11" db="EMBL/GenBank/DDBJ databases">
        <title>Chlorella ohadii genome sequencing and assembly.</title>
        <authorList>
            <person name="Murik O."/>
            <person name="Treves H."/>
            <person name="Kedem I."/>
            <person name="Shotland Y."/>
            <person name="Kaplan A."/>
        </authorList>
    </citation>
    <scope>NUCLEOTIDE SEQUENCE</scope>
    <source>
        <strain evidence="2">1</strain>
    </source>
</reference>
<comment type="caution">
    <text evidence="2">The sequence shown here is derived from an EMBL/GenBank/DDBJ whole genome shotgun (WGS) entry which is preliminary data.</text>
</comment>
<dbReference type="Pfam" id="PF03567">
    <property type="entry name" value="Sulfotransfer_2"/>
    <property type="match status" value="1"/>
</dbReference>
<evidence type="ECO:0000313" key="3">
    <source>
        <dbReference type="Proteomes" id="UP001205105"/>
    </source>
</evidence>
<name>A0AAD5E113_9CHLO</name>
<keyword evidence="1" id="KW-0732">Signal</keyword>
<keyword evidence="3" id="KW-1185">Reference proteome</keyword>
<dbReference type="AlphaFoldDB" id="A0AAD5E113"/>
<dbReference type="EMBL" id="JADXDR010000004">
    <property type="protein sequence ID" value="KAI7846346.1"/>
    <property type="molecule type" value="Genomic_DNA"/>
</dbReference>
<evidence type="ECO:0000256" key="1">
    <source>
        <dbReference type="SAM" id="SignalP"/>
    </source>
</evidence>
<accession>A0AAD5E113</accession>
<gene>
    <name evidence="2" type="ORF">COHA_000183</name>
</gene>
<feature type="signal peptide" evidence="1">
    <location>
        <begin position="1"/>
        <end position="17"/>
    </location>
</feature>